<proteinExistence type="predicted"/>
<dbReference type="Proteomes" id="UP001595961">
    <property type="component" value="Unassembled WGS sequence"/>
</dbReference>
<evidence type="ECO:0000313" key="2">
    <source>
        <dbReference type="EMBL" id="MFC4527065.1"/>
    </source>
</evidence>
<evidence type="ECO:0000256" key="1">
    <source>
        <dbReference type="SAM" id="MobiDB-lite"/>
    </source>
</evidence>
<protein>
    <submittedName>
        <fullName evidence="2">Uncharacterized protein</fullName>
    </submittedName>
</protein>
<evidence type="ECO:0000313" key="3">
    <source>
        <dbReference type="Proteomes" id="UP001595961"/>
    </source>
</evidence>
<dbReference type="EMBL" id="JBHSGA010000017">
    <property type="protein sequence ID" value="MFC4527065.1"/>
    <property type="molecule type" value="Genomic_DNA"/>
</dbReference>
<dbReference type="RefSeq" id="WP_266148966.1">
    <property type="nucleotide sequence ID" value="NZ_CP064028.1"/>
</dbReference>
<name>A0ABV9C2K7_9GAMM</name>
<sequence length="156" mass="18129">MRPRQRLSWVYDDHRQEFTTPAGRVISLHEIAAMMQDQLICHHDFQGAWIGWRMRQNRLIPPSANFRSSQITPNTLRAFNRWLASFDGYQYQLSPDTSQLEQAGQPQTETTSRSRTQSEADPPQAAPSVAQSQQHEPRRRAEVIELAAYRQRARAR</sequence>
<keyword evidence="3" id="KW-1185">Reference proteome</keyword>
<feature type="compositionally biased region" description="Low complexity" evidence="1">
    <location>
        <begin position="107"/>
        <end position="134"/>
    </location>
</feature>
<organism evidence="2 3">
    <name type="scientific">Dyella halodurans</name>
    <dbReference type="NCBI Taxonomy" id="1920171"/>
    <lineage>
        <taxon>Bacteria</taxon>
        <taxon>Pseudomonadati</taxon>
        <taxon>Pseudomonadota</taxon>
        <taxon>Gammaproteobacteria</taxon>
        <taxon>Lysobacterales</taxon>
        <taxon>Rhodanobacteraceae</taxon>
        <taxon>Dyella</taxon>
    </lineage>
</organism>
<reference evidence="3" key="1">
    <citation type="journal article" date="2019" name="Int. J. Syst. Evol. Microbiol.">
        <title>The Global Catalogue of Microorganisms (GCM) 10K type strain sequencing project: providing services to taxonomists for standard genome sequencing and annotation.</title>
        <authorList>
            <consortium name="The Broad Institute Genomics Platform"/>
            <consortium name="The Broad Institute Genome Sequencing Center for Infectious Disease"/>
            <person name="Wu L."/>
            <person name="Ma J."/>
        </authorList>
    </citation>
    <scope>NUCLEOTIDE SEQUENCE [LARGE SCALE GENOMIC DNA]</scope>
    <source>
        <strain evidence="3">CCM 4481</strain>
    </source>
</reference>
<comment type="caution">
    <text evidence="2">The sequence shown here is derived from an EMBL/GenBank/DDBJ whole genome shotgun (WGS) entry which is preliminary data.</text>
</comment>
<gene>
    <name evidence="2" type="ORF">ACFO5W_10525</name>
</gene>
<feature type="compositionally biased region" description="Polar residues" evidence="1">
    <location>
        <begin position="94"/>
        <end position="106"/>
    </location>
</feature>
<feature type="region of interest" description="Disordered" evidence="1">
    <location>
        <begin position="94"/>
        <end position="140"/>
    </location>
</feature>
<accession>A0ABV9C2K7</accession>